<keyword evidence="3" id="KW-1185">Reference proteome</keyword>
<gene>
    <name evidence="2" type="ORF">KIPB_011179</name>
</gene>
<dbReference type="Proteomes" id="UP000265618">
    <property type="component" value="Unassembled WGS sequence"/>
</dbReference>
<feature type="region of interest" description="Disordered" evidence="1">
    <location>
        <begin position="279"/>
        <end position="310"/>
    </location>
</feature>
<dbReference type="SUPFAM" id="SSF53067">
    <property type="entry name" value="Actin-like ATPase domain"/>
    <property type="match status" value="1"/>
</dbReference>
<feature type="compositionally biased region" description="Basic and acidic residues" evidence="1">
    <location>
        <begin position="286"/>
        <end position="295"/>
    </location>
</feature>
<dbReference type="PANTHER" id="PTHR11937">
    <property type="entry name" value="ACTIN"/>
    <property type="match status" value="1"/>
</dbReference>
<feature type="non-terminal residue" evidence="2">
    <location>
        <position position="1"/>
    </location>
</feature>
<evidence type="ECO:0000313" key="2">
    <source>
        <dbReference type="EMBL" id="GIQ88839.1"/>
    </source>
</evidence>
<sequence>MVASDVSHILDHVFFTIGMNNAPGVSNGIPYPVLVSEPPLNPRYSRHILHDMFLNCYRCPSVSVVVPELCIAQYTQMETGAVVHLGHEDTTILPVHTSVGKGERGCDWRTVTRLPIGGKAVMGYVCDRMQQMYLSPASRMLREREAERERLHEEGTASAGGAPSLAPSTTTFGTTRVITLSQHECLSLLQSGRVIPSPSATYFDRLGEAERAPEAGEGGNSTTQTKSEGTTEAGEGEGTTSTTQERERVGAYLALPFRADQVTQGKGGDSMGETQALTITLSGEGGKGEREREEGDQSESELDPETERELREELASLERDLVDLQVRLRDAKDTRRNAPAAKRRSEIMTTITQSTVSDDEYTRLI</sequence>
<feature type="region of interest" description="Disordered" evidence="1">
    <location>
        <begin position="210"/>
        <end position="246"/>
    </location>
</feature>
<dbReference type="EMBL" id="BDIP01004439">
    <property type="protein sequence ID" value="GIQ88839.1"/>
    <property type="molecule type" value="Genomic_DNA"/>
</dbReference>
<comment type="caution">
    <text evidence="2">The sequence shown here is derived from an EMBL/GenBank/DDBJ whole genome shotgun (WGS) entry which is preliminary data.</text>
</comment>
<evidence type="ECO:0000313" key="3">
    <source>
        <dbReference type="Proteomes" id="UP000265618"/>
    </source>
</evidence>
<dbReference type="Gene3D" id="3.90.640.10">
    <property type="entry name" value="Actin, Chain A, domain 4"/>
    <property type="match status" value="1"/>
</dbReference>
<feature type="compositionally biased region" description="Basic and acidic residues" evidence="1">
    <location>
        <begin position="141"/>
        <end position="155"/>
    </location>
</feature>
<dbReference type="InterPro" id="IPR043129">
    <property type="entry name" value="ATPase_NBD"/>
</dbReference>
<protein>
    <submittedName>
        <fullName evidence="2">Actin-related protein 5</fullName>
    </submittedName>
</protein>
<dbReference type="Pfam" id="PF00022">
    <property type="entry name" value="Actin"/>
    <property type="match status" value="1"/>
</dbReference>
<reference evidence="2 3" key="1">
    <citation type="journal article" date="2018" name="PLoS ONE">
        <title>The draft genome of Kipferlia bialata reveals reductive genome evolution in fornicate parasites.</title>
        <authorList>
            <person name="Tanifuji G."/>
            <person name="Takabayashi S."/>
            <person name="Kume K."/>
            <person name="Takagi M."/>
            <person name="Nakayama T."/>
            <person name="Kamikawa R."/>
            <person name="Inagaki Y."/>
            <person name="Hashimoto T."/>
        </authorList>
    </citation>
    <scope>NUCLEOTIDE SEQUENCE [LARGE SCALE GENOMIC DNA]</scope>
    <source>
        <strain evidence="2">NY0173</strain>
    </source>
</reference>
<feature type="region of interest" description="Disordered" evidence="1">
    <location>
        <begin position="141"/>
        <end position="170"/>
    </location>
</feature>
<organism evidence="2 3">
    <name type="scientific">Kipferlia bialata</name>
    <dbReference type="NCBI Taxonomy" id="797122"/>
    <lineage>
        <taxon>Eukaryota</taxon>
        <taxon>Metamonada</taxon>
        <taxon>Carpediemonas-like organisms</taxon>
        <taxon>Kipferlia</taxon>
    </lineage>
</organism>
<feature type="compositionally biased region" description="Low complexity" evidence="1">
    <location>
        <begin position="228"/>
        <end position="243"/>
    </location>
</feature>
<dbReference type="InterPro" id="IPR004000">
    <property type="entry name" value="Actin"/>
</dbReference>
<dbReference type="AlphaFoldDB" id="A0A9K3D4C6"/>
<dbReference type="OrthoDB" id="7340501at2759"/>
<proteinExistence type="predicted"/>
<evidence type="ECO:0000256" key="1">
    <source>
        <dbReference type="SAM" id="MobiDB-lite"/>
    </source>
</evidence>
<feature type="compositionally biased region" description="Low complexity" evidence="1">
    <location>
        <begin position="156"/>
        <end position="169"/>
    </location>
</feature>
<dbReference type="Gene3D" id="3.30.420.40">
    <property type="match status" value="2"/>
</dbReference>
<name>A0A9K3D4C6_9EUKA</name>
<accession>A0A9K3D4C6</accession>